<evidence type="ECO:0000313" key="2">
    <source>
        <dbReference type="Proteomes" id="UP000276991"/>
    </source>
</evidence>
<proteinExistence type="predicted"/>
<name>A0A498SCS0_ACAVI</name>
<dbReference type="Proteomes" id="UP000276991">
    <property type="component" value="Unassembled WGS sequence"/>
</dbReference>
<sequence length="91" mass="10109">MRVYFRVDEIMHYKSESPASTIPVPDPRLPLPSTLVTHGIIRYHNDAALATAALYQLSSISNALTLVTIVCNYCGVYDLARSPILAKKDEM</sequence>
<gene>
    <name evidence="1" type="ORF">NAV_LOCUS6134</name>
</gene>
<reference evidence="1 2" key="1">
    <citation type="submission" date="2018-08" db="EMBL/GenBank/DDBJ databases">
        <authorList>
            <person name="Laetsch R D."/>
            <person name="Stevens L."/>
            <person name="Kumar S."/>
            <person name="Blaxter L. M."/>
        </authorList>
    </citation>
    <scope>NUCLEOTIDE SEQUENCE [LARGE SCALE GENOMIC DNA]</scope>
</reference>
<evidence type="ECO:0000313" key="1">
    <source>
        <dbReference type="EMBL" id="VBB31343.1"/>
    </source>
</evidence>
<protein>
    <submittedName>
        <fullName evidence="1">Uncharacterized protein</fullName>
    </submittedName>
</protein>
<organism evidence="1 2">
    <name type="scientific">Acanthocheilonema viteae</name>
    <name type="common">Filarial nematode worm</name>
    <name type="synonym">Dipetalonema viteae</name>
    <dbReference type="NCBI Taxonomy" id="6277"/>
    <lineage>
        <taxon>Eukaryota</taxon>
        <taxon>Metazoa</taxon>
        <taxon>Ecdysozoa</taxon>
        <taxon>Nematoda</taxon>
        <taxon>Chromadorea</taxon>
        <taxon>Rhabditida</taxon>
        <taxon>Spirurina</taxon>
        <taxon>Spiruromorpha</taxon>
        <taxon>Filarioidea</taxon>
        <taxon>Onchocercidae</taxon>
        <taxon>Acanthocheilonema</taxon>
    </lineage>
</organism>
<dbReference type="AlphaFoldDB" id="A0A498SCS0"/>
<keyword evidence="2" id="KW-1185">Reference proteome</keyword>
<dbReference type="EMBL" id="UPTC01001197">
    <property type="protein sequence ID" value="VBB31343.1"/>
    <property type="molecule type" value="Genomic_DNA"/>
</dbReference>
<accession>A0A498SCS0</accession>